<dbReference type="RefSeq" id="WP_190302937.1">
    <property type="nucleotide sequence ID" value="NZ_JACOIJ010000046.1"/>
</dbReference>
<evidence type="ECO:0000313" key="1">
    <source>
        <dbReference type="EMBL" id="MBD1430951.1"/>
    </source>
</evidence>
<proteinExistence type="predicted"/>
<reference evidence="1 2" key="1">
    <citation type="submission" date="2020-08" db="EMBL/GenBank/DDBJ databases">
        <title>Sphingobacterium sp. DN04309 isolated from aquaculture water.</title>
        <authorList>
            <person name="Zhang M."/>
        </authorList>
    </citation>
    <scope>NUCLEOTIDE SEQUENCE [LARGE SCALE GENOMIC DNA]</scope>
    <source>
        <strain evidence="1 2">DN04309</strain>
    </source>
</reference>
<dbReference type="PROSITE" id="PS51257">
    <property type="entry name" value="PROKAR_LIPOPROTEIN"/>
    <property type="match status" value="1"/>
</dbReference>
<accession>A0ABR7YI64</accession>
<name>A0ABR7YI64_9SPHI</name>
<keyword evidence="2" id="KW-1185">Reference proteome</keyword>
<organism evidence="1 2">
    <name type="scientific">Sphingobacterium litopenaei</name>
    <dbReference type="NCBI Taxonomy" id="2763500"/>
    <lineage>
        <taxon>Bacteria</taxon>
        <taxon>Pseudomonadati</taxon>
        <taxon>Bacteroidota</taxon>
        <taxon>Sphingobacteriia</taxon>
        <taxon>Sphingobacteriales</taxon>
        <taxon>Sphingobacteriaceae</taxon>
        <taxon>Sphingobacterium</taxon>
    </lineage>
</organism>
<sequence>MRILQIIVIYMLLVAVYGCVAHRPSNQNEKTSSPNFKIRYNALYNVDKLLLQVENNFHYSTSSLFGTPNKSYFANMDEVVTRLQELLPLTNHSYLKEELYFKLGKAYFFKAEYYNALAYFDLITDKSMSLETTLWKAKALYSLSKTNESLRIINDFPKDELSKKDKALFYALKADNFLVAYQPDSAAIYLQQAIQTFLPKKYRQHWQLQMGKLYTNMGNALASNYLSKVAKSNTVSDEIKLEAEIALANIKSNKLEQRTGILLRILNKGYSIGKEQKVFAAIADNFALASNLDTAVNYYQKSLQHQTESASFRNLVHWKLAKIYLQQNQVELAGNSLAEISLDSLDLVGQNYAGLIENYQEWLDLLISIRKSEKENSIAESYQQSLYDLASFYRKYNLREEALSLMKKLVEISDYQNMDYLHELALLDSDTIKLANQAYEQKLLEQRKFYSNYAQLYTAYESDKYSDVIRKIDSFLEEDNWGIPHKSKFSYLQAFALGHIHPVDSLIEALENVRQNYIHTPEGNRADHHLGFIANNKSDFAKRKVALEKSRRIFQMKEMELNVDTLASNPHTRDLQNIGTFIEYELPKLEPYYFVVMIENPRVNLAPSRYAIGQFLRTRYANAGYGHSLSFLGDTVQMISVGMFESLGAAKNFESNIVGFLPEIIKVGEKKYTTFVIPKSIFELSKEKSHIDEYLDKYINK</sequence>
<dbReference type="Gene3D" id="1.25.40.10">
    <property type="entry name" value="Tetratricopeptide repeat domain"/>
    <property type="match status" value="2"/>
</dbReference>
<comment type="caution">
    <text evidence="1">The sequence shown here is derived from an EMBL/GenBank/DDBJ whole genome shotgun (WGS) entry which is preliminary data.</text>
</comment>
<gene>
    <name evidence="1" type="ORF">H8B04_15575</name>
</gene>
<evidence type="ECO:0000313" key="2">
    <source>
        <dbReference type="Proteomes" id="UP000651271"/>
    </source>
</evidence>
<dbReference type="Proteomes" id="UP000651271">
    <property type="component" value="Unassembled WGS sequence"/>
</dbReference>
<dbReference type="EMBL" id="JACOIJ010000046">
    <property type="protein sequence ID" value="MBD1430951.1"/>
    <property type="molecule type" value="Genomic_DNA"/>
</dbReference>
<evidence type="ECO:0008006" key="3">
    <source>
        <dbReference type="Google" id="ProtNLM"/>
    </source>
</evidence>
<dbReference type="InterPro" id="IPR011990">
    <property type="entry name" value="TPR-like_helical_dom_sf"/>
</dbReference>
<protein>
    <recommendedName>
        <fullName evidence="3">Tetratricopeptide repeat protein</fullName>
    </recommendedName>
</protein>